<gene>
    <name evidence="2" type="ORF">HaLaN_28003</name>
</gene>
<organism evidence="2 3">
    <name type="scientific">Haematococcus lacustris</name>
    <name type="common">Green alga</name>
    <name type="synonym">Haematococcus pluvialis</name>
    <dbReference type="NCBI Taxonomy" id="44745"/>
    <lineage>
        <taxon>Eukaryota</taxon>
        <taxon>Viridiplantae</taxon>
        <taxon>Chlorophyta</taxon>
        <taxon>core chlorophytes</taxon>
        <taxon>Chlorophyceae</taxon>
        <taxon>CS clade</taxon>
        <taxon>Chlamydomonadales</taxon>
        <taxon>Haematococcaceae</taxon>
        <taxon>Haematococcus</taxon>
    </lineage>
</organism>
<name>A0A6A0ABT7_HAELA</name>
<dbReference type="Proteomes" id="UP000485058">
    <property type="component" value="Unassembled WGS sequence"/>
</dbReference>
<comment type="caution">
    <text evidence="2">The sequence shown here is derived from an EMBL/GenBank/DDBJ whole genome shotgun (WGS) entry which is preliminary data.</text>
</comment>
<feature type="region of interest" description="Disordered" evidence="1">
    <location>
        <begin position="75"/>
        <end position="100"/>
    </location>
</feature>
<feature type="compositionally biased region" description="Low complexity" evidence="1">
    <location>
        <begin position="85"/>
        <end position="100"/>
    </location>
</feature>
<proteinExistence type="predicted"/>
<keyword evidence="3" id="KW-1185">Reference proteome</keyword>
<evidence type="ECO:0000313" key="2">
    <source>
        <dbReference type="EMBL" id="GFH29357.1"/>
    </source>
</evidence>
<protein>
    <submittedName>
        <fullName evidence="2">Uncharacterized protein</fullName>
    </submittedName>
</protein>
<evidence type="ECO:0000256" key="1">
    <source>
        <dbReference type="SAM" id="MobiDB-lite"/>
    </source>
</evidence>
<reference evidence="2 3" key="1">
    <citation type="submission" date="2020-02" db="EMBL/GenBank/DDBJ databases">
        <title>Draft genome sequence of Haematococcus lacustris strain NIES-144.</title>
        <authorList>
            <person name="Morimoto D."/>
            <person name="Nakagawa S."/>
            <person name="Yoshida T."/>
            <person name="Sawayama S."/>
        </authorList>
    </citation>
    <scope>NUCLEOTIDE SEQUENCE [LARGE SCALE GENOMIC DNA]</scope>
    <source>
        <strain evidence="2 3">NIES-144</strain>
    </source>
</reference>
<accession>A0A6A0ABT7</accession>
<dbReference type="AlphaFoldDB" id="A0A6A0ABT7"/>
<evidence type="ECO:0000313" key="3">
    <source>
        <dbReference type="Proteomes" id="UP000485058"/>
    </source>
</evidence>
<dbReference type="EMBL" id="BLLF01004309">
    <property type="protein sequence ID" value="GFH29357.1"/>
    <property type="molecule type" value="Genomic_DNA"/>
</dbReference>
<sequence>MNSKAAWHSLLPGFGCRSVAAVQEWVRTPVARNTSGGSPPGQRLLCRCIEAMLRLQRLPGAGAAGWCRAAVQHNSSSEQQRDRQAAAAQASRGPGSGAAARAWALPPPWPWRQHTPCCPCHPPHHPAMLARAPPGPAQQPEPEHQQLSLAQALRRHCWPGHWRRQPRPCLPEPHSAVAAAQP</sequence>